<gene>
    <name evidence="1" type="ORF">V2H41_03410</name>
</gene>
<evidence type="ECO:0000313" key="2">
    <source>
        <dbReference type="Proteomes" id="UP001357452"/>
    </source>
</evidence>
<reference evidence="1 2" key="1">
    <citation type="submission" date="2024-01" db="EMBL/GenBank/DDBJ databases">
        <title>Niabella digestum sp. nov., isolated from waste digestion system.</title>
        <authorList>
            <person name="Zhang L."/>
        </authorList>
    </citation>
    <scope>NUCLEOTIDE SEQUENCE [LARGE SCALE GENOMIC DNA]</scope>
    <source>
        <strain evidence="1 2">A18</strain>
    </source>
</reference>
<evidence type="ECO:0000313" key="1">
    <source>
        <dbReference type="EMBL" id="MEE6186311.1"/>
    </source>
</evidence>
<keyword evidence="2" id="KW-1185">Reference proteome</keyword>
<dbReference type="PANTHER" id="PTHR45632:SF24">
    <property type="entry name" value="GALACTOSE OXIDASE"/>
    <property type="match status" value="1"/>
</dbReference>
<accession>A0ABU7RE86</accession>
<dbReference type="Gene3D" id="2.120.10.80">
    <property type="entry name" value="Kelch-type beta propeller"/>
    <property type="match status" value="1"/>
</dbReference>
<protein>
    <submittedName>
        <fullName evidence="1">Galactose oxidase</fullName>
    </submittedName>
</protein>
<dbReference type="SUPFAM" id="SSF117281">
    <property type="entry name" value="Kelch motif"/>
    <property type="match status" value="1"/>
</dbReference>
<dbReference type="RefSeq" id="WP_330973721.1">
    <property type="nucleotide sequence ID" value="NZ_JAZGLY010000002.1"/>
</dbReference>
<organism evidence="1 2">
    <name type="scientific">Niabella digestorum</name>
    <dbReference type="NCBI Taxonomy" id="3117701"/>
    <lineage>
        <taxon>Bacteria</taxon>
        <taxon>Pseudomonadati</taxon>
        <taxon>Bacteroidota</taxon>
        <taxon>Chitinophagia</taxon>
        <taxon>Chitinophagales</taxon>
        <taxon>Chitinophagaceae</taxon>
        <taxon>Niabella</taxon>
    </lineage>
</organism>
<name>A0ABU7RE86_9BACT</name>
<dbReference type="PANTHER" id="PTHR45632">
    <property type="entry name" value="LD33804P"/>
    <property type="match status" value="1"/>
</dbReference>
<dbReference type="Pfam" id="PF24996">
    <property type="entry name" value="NANM"/>
    <property type="match status" value="2"/>
</dbReference>
<dbReference type="InterPro" id="IPR015915">
    <property type="entry name" value="Kelch-typ_b-propeller"/>
</dbReference>
<dbReference type="InterPro" id="IPR056734">
    <property type="entry name" value="NANM"/>
</dbReference>
<dbReference type="Proteomes" id="UP001357452">
    <property type="component" value="Unassembled WGS sequence"/>
</dbReference>
<proteinExistence type="predicted"/>
<comment type="caution">
    <text evidence="1">The sequence shown here is derived from an EMBL/GenBank/DDBJ whole genome shotgun (WGS) entry which is preliminary data.</text>
</comment>
<dbReference type="EMBL" id="JAZGLY010000002">
    <property type="protein sequence ID" value="MEE6186311.1"/>
    <property type="molecule type" value="Genomic_DNA"/>
</dbReference>
<sequence length="359" mass="39468">MKGIILFTLSIIVSMLVIAQEKYKKFHVWESFTNIPDSVGFAGAFAGVINGRLVVAGGSNFPNGGAPWRGSAKVWYDDIYVLDSPMGEWKHMAKLPKKLGYGVSISLPLGMLLIGGSNEDGHYADVYQLQYSDGKIIIDTLPSLPIPLANSCGALVGSKVYVAGGQQQPSDLETLRTLFCLDLNDMTHGWRRLADIPGPSRMLAVAASDEECFYVFSGAQLINGKRKYLTDAYRFKADKWERIEDLPVATVAAPTPAYATSEGIYVFGGDDGTLANSDLRERHPGFSKNIIRYDKANNEWRKAGEIKVQIHQDAILQPNNSIWAPVTTTAVLWEERYVLPGGEVRPATRTPRVIAVKLD</sequence>